<dbReference type="Pfam" id="PF21834">
    <property type="entry name" value="DUF6894"/>
    <property type="match status" value="1"/>
</dbReference>
<evidence type="ECO:0000313" key="3">
    <source>
        <dbReference type="Proteomes" id="UP001055057"/>
    </source>
</evidence>
<sequence length="79" mass="9149">MRLPRYFLNIRRRAVLIRDEEGDDLPDLDAARALALGTLREMVRLPHVYGLPRTWRRNVFVITDEGGTALLEIPYSDVL</sequence>
<proteinExistence type="predicted"/>
<reference evidence="2" key="1">
    <citation type="journal article" date="2021" name="Front. Microbiol.">
        <title>Comprehensive Comparative Genomics and Phenotyping of Methylobacterium Species.</title>
        <authorList>
            <person name="Alessa O."/>
            <person name="Ogura Y."/>
            <person name="Fujitani Y."/>
            <person name="Takami H."/>
            <person name="Hayashi T."/>
            <person name="Sahin N."/>
            <person name="Tani A."/>
        </authorList>
    </citation>
    <scope>NUCLEOTIDE SEQUENCE</scope>
    <source>
        <strain evidence="2">DSM 23632</strain>
    </source>
</reference>
<name>A0ABQ4U424_9HYPH</name>
<gene>
    <name evidence="2" type="ORF">MPOCJGCO_4285</name>
</gene>
<evidence type="ECO:0000313" key="2">
    <source>
        <dbReference type="EMBL" id="GJE62155.1"/>
    </source>
</evidence>
<dbReference type="InterPro" id="IPR054189">
    <property type="entry name" value="DUF6894"/>
</dbReference>
<evidence type="ECO:0000259" key="1">
    <source>
        <dbReference type="Pfam" id="PF21834"/>
    </source>
</evidence>
<dbReference type="RefSeq" id="WP_238184795.1">
    <property type="nucleotide sequence ID" value="NZ_BPRB01000278.1"/>
</dbReference>
<dbReference type="EMBL" id="BPRB01000278">
    <property type="protein sequence ID" value="GJE62155.1"/>
    <property type="molecule type" value="Genomic_DNA"/>
</dbReference>
<accession>A0ABQ4U424</accession>
<dbReference type="Proteomes" id="UP001055057">
    <property type="component" value="Unassembled WGS sequence"/>
</dbReference>
<feature type="domain" description="DUF6894" evidence="1">
    <location>
        <begin position="5"/>
        <end position="75"/>
    </location>
</feature>
<reference evidence="2" key="2">
    <citation type="submission" date="2021-08" db="EMBL/GenBank/DDBJ databases">
        <authorList>
            <person name="Tani A."/>
            <person name="Ola A."/>
            <person name="Ogura Y."/>
            <person name="Katsura K."/>
            <person name="Hayashi T."/>
        </authorList>
    </citation>
    <scope>NUCLEOTIDE SEQUENCE</scope>
    <source>
        <strain evidence="2">DSM 23632</strain>
    </source>
</reference>
<comment type="caution">
    <text evidence="2">The sequence shown here is derived from an EMBL/GenBank/DDBJ whole genome shotgun (WGS) entry which is preliminary data.</text>
</comment>
<organism evidence="2 3">
    <name type="scientific">Methylobacterium trifolii</name>
    <dbReference type="NCBI Taxonomy" id="1003092"/>
    <lineage>
        <taxon>Bacteria</taxon>
        <taxon>Pseudomonadati</taxon>
        <taxon>Pseudomonadota</taxon>
        <taxon>Alphaproteobacteria</taxon>
        <taxon>Hyphomicrobiales</taxon>
        <taxon>Methylobacteriaceae</taxon>
        <taxon>Methylobacterium</taxon>
    </lineage>
</organism>
<protein>
    <recommendedName>
        <fullName evidence="1">DUF6894 domain-containing protein</fullName>
    </recommendedName>
</protein>
<keyword evidence="3" id="KW-1185">Reference proteome</keyword>